<evidence type="ECO:0000313" key="2">
    <source>
        <dbReference type="EMBL" id="RHX89053.1"/>
    </source>
</evidence>
<gene>
    <name evidence="2" type="ORF">DLM75_14405</name>
</gene>
<keyword evidence="1" id="KW-0255">Endonuclease</keyword>
<dbReference type="AlphaFoldDB" id="A0A396Z4H5"/>
<sequence>MIRGEIWWVDLGIPFGSEPGFKRPVLIIQDDSFNQSNINTIVSIAITSNLNLSEAPGNVLISKKDSNLSKDSVVNVSQIVTLDKERFLNKAGKLKLNKLDEVEVGLKLVTGLDK</sequence>
<protein>
    <recommendedName>
        <fullName evidence="1">mRNA interferase</fullName>
        <ecNumber evidence="1">3.1.-.-</ecNumber>
    </recommendedName>
</protein>
<dbReference type="Gene3D" id="2.30.30.110">
    <property type="match status" value="1"/>
</dbReference>
<dbReference type="EMBL" id="QHCT01000004">
    <property type="protein sequence ID" value="RHX89053.1"/>
    <property type="molecule type" value="Genomic_DNA"/>
</dbReference>
<dbReference type="RefSeq" id="WP_118969218.1">
    <property type="nucleotide sequence ID" value="NZ_QHCT01000004.1"/>
</dbReference>
<dbReference type="GO" id="GO:0003677">
    <property type="term" value="F:DNA binding"/>
    <property type="evidence" value="ECO:0007669"/>
    <property type="project" value="InterPro"/>
</dbReference>
<comment type="caution">
    <text evidence="2">The sequence shown here is derived from an EMBL/GenBank/DDBJ whole genome shotgun (WGS) entry which is preliminary data.</text>
</comment>
<dbReference type="InterPro" id="IPR003477">
    <property type="entry name" value="PemK-like"/>
</dbReference>
<comment type="function">
    <text evidence="1">Toxic component of a type II toxin-antitoxin (TA) system.</text>
</comment>
<dbReference type="Proteomes" id="UP000265798">
    <property type="component" value="Unassembled WGS sequence"/>
</dbReference>
<proteinExistence type="inferred from homology"/>
<evidence type="ECO:0000313" key="3">
    <source>
        <dbReference type="Proteomes" id="UP000265798"/>
    </source>
</evidence>
<dbReference type="Pfam" id="PF02452">
    <property type="entry name" value="PemK_toxin"/>
    <property type="match status" value="1"/>
</dbReference>
<evidence type="ECO:0000256" key="1">
    <source>
        <dbReference type="PIRNR" id="PIRNR033490"/>
    </source>
</evidence>
<dbReference type="GO" id="GO:0016787">
    <property type="term" value="F:hydrolase activity"/>
    <property type="evidence" value="ECO:0007669"/>
    <property type="project" value="UniProtKB-KW"/>
</dbReference>
<organism evidence="2 3">
    <name type="scientific">Leptospira stimsonii</name>
    <dbReference type="NCBI Taxonomy" id="2202203"/>
    <lineage>
        <taxon>Bacteria</taxon>
        <taxon>Pseudomonadati</taxon>
        <taxon>Spirochaetota</taxon>
        <taxon>Spirochaetia</taxon>
        <taxon>Leptospirales</taxon>
        <taxon>Leptospiraceae</taxon>
        <taxon>Leptospira</taxon>
    </lineage>
</organism>
<dbReference type="EC" id="3.1.-.-" evidence="1"/>
<dbReference type="PIRSF" id="PIRSF033490">
    <property type="entry name" value="MazF"/>
    <property type="match status" value="1"/>
</dbReference>
<keyword evidence="1" id="KW-0378">Hydrolase</keyword>
<dbReference type="SUPFAM" id="SSF50118">
    <property type="entry name" value="Cell growth inhibitor/plasmid maintenance toxic component"/>
    <property type="match status" value="1"/>
</dbReference>
<comment type="similarity">
    <text evidence="1">Belongs to the PemK/MazF family.</text>
</comment>
<dbReference type="GO" id="GO:0016075">
    <property type="term" value="P:rRNA catabolic process"/>
    <property type="evidence" value="ECO:0007669"/>
    <property type="project" value="TreeGrafter"/>
</dbReference>
<dbReference type="PANTHER" id="PTHR33988:SF2">
    <property type="entry name" value="ENDORIBONUCLEASE MAZF"/>
    <property type="match status" value="1"/>
</dbReference>
<dbReference type="GO" id="GO:0006402">
    <property type="term" value="P:mRNA catabolic process"/>
    <property type="evidence" value="ECO:0007669"/>
    <property type="project" value="TreeGrafter"/>
</dbReference>
<dbReference type="GO" id="GO:0004521">
    <property type="term" value="F:RNA endonuclease activity"/>
    <property type="evidence" value="ECO:0007669"/>
    <property type="project" value="TreeGrafter"/>
</dbReference>
<dbReference type="PANTHER" id="PTHR33988">
    <property type="entry name" value="ENDORIBONUCLEASE MAZF-RELATED"/>
    <property type="match status" value="1"/>
</dbReference>
<name>A0A396Z4H5_9LEPT</name>
<dbReference type="InterPro" id="IPR011067">
    <property type="entry name" value="Plasmid_toxin/cell-grow_inhib"/>
</dbReference>
<keyword evidence="1" id="KW-0540">Nuclease</keyword>
<accession>A0A396Z4H5</accession>
<reference evidence="3" key="1">
    <citation type="submission" date="2018-05" db="EMBL/GenBank/DDBJ databases">
        <title>Leptospira yasudae sp. nov. and Leptospira stimsonii sp. nov., two pathogenic species of the genus Leptospira isolated from environmental sources.</title>
        <authorList>
            <person name="Casanovas-Massana A."/>
            <person name="Hamond C."/>
            <person name="Santos L.A."/>
            <person name="Hacker K.P."/>
            <person name="Balassiano I."/>
            <person name="Medeiros M.A."/>
            <person name="Reis M.G."/>
            <person name="Ko A.I."/>
            <person name="Wunder E.A."/>
        </authorList>
    </citation>
    <scope>NUCLEOTIDE SEQUENCE [LARGE SCALE GENOMIC DNA]</scope>
    <source>
        <strain evidence="3">Yale</strain>
    </source>
</reference>
<dbReference type="OrthoDB" id="9808744at2"/>